<feature type="binding site" evidence="6">
    <location>
        <position position="273"/>
    </location>
    <ligand>
        <name>ATP</name>
        <dbReference type="ChEBI" id="CHEBI:30616"/>
    </ligand>
</feature>
<protein>
    <recommendedName>
        <fullName evidence="8">Protein kinase domain-containing protein</fullName>
    </recommendedName>
</protein>
<evidence type="ECO:0000256" key="1">
    <source>
        <dbReference type="ARBA" id="ARBA00022679"/>
    </source>
</evidence>
<dbReference type="EMBL" id="JAJGCB010000012">
    <property type="protein sequence ID" value="KAJ8989869.1"/>
    <property type="molecule type" value="Genomic_DNA"/>
</dbReference>
<dbReference type="Gene3D" id="3.30.200.20">
    <property type="entry name" value="Phosphorylase Kinase, domain 1"/>
    <property type="match status" value="1"/>
</dbReference>
<dbReference type="InterPro" id="IPR000719">
    <property type="entry name" value="Prot_kinase_dom"/>
</dbReference>
<dbReference type="GO" id="GO:0005524">
    <property type="term" value="F:ATP binding"/>
    <property type="evidence" value="ECO:0007669"/>
    <property type="project" value="UniProtKB-UniRule"/>
</dbReference>
<dbReference type="InterPro" id="IPR008271">
    <property type="entry name" value="Ser/Thr_kinase_AS"/>
</dbReference>
<dbReference type="SMART" id="SM00220">
    <property type="entry name" value="S_TKc"/>
    <property type="match status" value="1"/>
</dbReference>
<proteinExistence type="inferred from homology"/>
<dbReference type="InterPro" id="IPR011009">
    <property type="entry name" value="Kinase-like_dom_sf"/>
</dbReference>
<feature type="compositionally biased region" description="Polar residues" evidence="7">
    <location>
        <begin position="409"/>
        <end position="418"/>
    </location>
</feature>
<evidence type="ECO:0000256" key="3">
    <source>
        <dbReference type="ARBA" id="ARBA00022777"/>
    </source>
</evidence>
<feature type="region of interest" description="Disordered" evidence="7">
    <location>
        <begin position="163"/>
        <end position="190"/>
    </location>
</feature>
<feature type="region of interest" description="Disordered" evidence="7">
    <location>
        <begin position="395"/>
        <end position="434"/>
    </location>
</feature>
<dbReference type="GO" id="GO:0005737">
    <property type="term" value="C:cytoplasm"/>
    <property type="evidence" value="ECO:0007669"/>
    <property type="project" value="TreeGrafter"/>
</dbReference>
<dbReference type="SUPFAM" id="SSF56112">
    <property type="entry name" value="Protein kinase-like (PK-like)"/>
    <property type="match status" value="1"/>
</dbReference>
<dbReference type="PANTHER" id="PTHR11042">
    <property type="entry name" value="EUKARYOTIC TRANSLATION INITIATION FACTOR 2-ALPHA KINASE EIF2-ALPHA KINASE -RELATED"/>
    <property type="match status" value="1"/>
</dbReference>
<feature type="compositionally biased region" description="Basic and acidic residues" evidence="7">
    <location>
        <begin position="170"/>
        <end position="180"/>
    </location>
</feature>
<keyword evidence="2 6" id="KW-0547">Nucleotide-binding</keyword>
<dbReference type="PROSITE" id="PS50011">
    <property type="entry name" value="PROTEIN_KINASE_DOM"/>
    <property type="match status" value="1"/>
</dbReference>
<organism evidence="9 10">
    <name type="scientific">Exophiala dermatitidis</name>
    <name type="common">Black yeast-like fungus</name>
    <name type="synonym">Wangiella dermatitidis</name>
    <dbReference type="NCBI Taxonomy" id="5970"/>
    <lineage>
        <taxon>Eukaryota</taxon>
        <taxon>Fungi</taxon>
        <taxon>Dikarya</taxon>
        <taxon>Ascomycota</taxon>
        <taxon>Pezizomycotina</taxon>
        <taxon>Eurotiomycetes</taxon>
        <taxon>Chaetothyriomycetidae</taxon>
        <taxon>Chaetothyriales</taxon>
        <taxon>Herpotrichiellaceae</taxon>
        <taxon>Exophiala</taxon>
    </lineage>
</organism>
<evidence type="ECO:0000256" key="4">
    <source>
        <dbReference type="ARBA" id="ARBA00022840"/>
    </source>
</evidence>
<dbReference type="GO" id="GO:0005634">
    <property type="term" value="C:nucleus"/>
    <property type="evidence" value="ECO:0007669"/>
    <property type="project" value="TreeGrafter"/>
</dbReference>
<evidence type="ECO:0000256" key="6">
    <source>
        <dbReference type="PROSITE-ProRule" id="PRU10141"/>
    </source>
</evidence>
<feature type="domain" description="Protein kinase" evidence="8">
    <location>
        <begin position="243"/>
        <end position="701"/>
    </location>
</feature>
<keyword evidence="1" id="KW-0808">Transferase</keyword>
<evidence type="ECO:0000259" key="8">
    <source>
        <dbReference type="PROSITE" id="PS50011"/>
    </source>
</evidence>
<reference evidence="9" key="1">
    <citation type="submission" date="2023-01" db="EMBL/GenBank/DDBJ databases">
        <title>Exophiala dermititidis isolated from Cystic Fibrosis Patient.</title>
        <authorList>
            <person name="Kurbessoian T."/>
            <person name="Crocker A."/>
            <person name="Murante D."/>
            <person name="Hogan D.A."/>
            <person name="Stajich J.E."/>
        </authorList>
    </citation>
    <scope>NUCLEOTIDE SEQUENCE</scope>
    <source>
        <strain evidence="9">Ex8</strain>
    </source>
</reference>
<evidence type="ECO:0000313" key="9">
    <source>
        <dbReference type="EMBL" id="KAJ8989869.1"/>
    </source>
</evidence>
<feature type="compositionally biased region" description="Polar residues" evidence="7">
    <location>
        <begin position="50"/>
        <end position="72"/>
    </location>
</feature>
<sequence>MSSAFFRRPTDISSSSSSSAANSTSEDDDENHDNVSRQRLEEVVEEDGETATTESLTSQNSVAREDGQNPTIGQHRANLLSALLEDFARTRACEIMNSTSPGVNFTRTAPEVQPLARKLYQDVSQTLALGGVLPASTVSDSQANQHTRATYLAGIERLAIGSAQSTNDLTDPRERQRALPDETAGMGGGRPAHRPAGLFPDSLQQQLAGLSLYQSQGGFPASQYTDLTFSTSPPRRSHYESSFKQLKLLGKGGFGRVYHAYNIFDKKEYAVKKIPLSPRLSQRYRDSGHKELENVLREVQALAQLEHSNVVRYHATWIEEPRGMTEVPYRSGPPAALNPQGQKLIAEGSRVTAKPRPKAMALEHDDGIIFGLSDSEAAHAIASRGQAEVAFGQTVSMDHGDGDGDPEGSRSSVRTSEVFTDGLSHPSGAHHGSESDVDNTVYVLHVQMSVYPTTLAQYLAPTPCGSRSIQGRSASTSFHRKHCFHLGPALRILMGILCGLQYIHAKGLVHRDIKPSNIFLSSLVVSSSAVNSMVIPDGYWDVGSCSGCPDPAPYLVNPRIGDFGLVADLAREGGGGSKNKDKDKPVGTQYYRPPPGDDRGKSSSEAEAAVIVIDEKLDVFALGVVLVEMLWPCSTSSERVQVLRDLQEAKVPAGLGRKLESEGHDPETARLVVQGILSMVERDPRRRWSCAEIKCWAEKLLQKT</sequence>
<dbReference type="PANTHER" id="PTHR11042:SF187">
    <property type="entry name" value="EUKARYOTIC TRANSLATION INITIATION FACTOR 2-ALPHA KINASE 2"/>
    <property type="match status" value="1"/>
</dbReference>
<feature type="region of interest" description="Disordered" evidence="7">
    <location>
        <begin position="572"/>
        <end position="603"/>
    </location>
</feature>
<keyword evidence="4 6" id="KW-0067">ATP-binding</keyword>
<name>A0AAN6ERK2_EXODE</name>
<evidence type="ECO:0000256" key="2">
    <source>
        <dbReference type="ARBA" id="ARBA00022741"/>
    </source>
</evidence>
<keyword evidence="3" id="KW-0418">Kinase</keyword>
<feature type="compositionally biased region" description="Low complexity" evidence="7">
    <location>
        <begin position="13"/>
        <end position="24"/>
    </location>
</feature>
<comment type="similarity">
    <text evidence="5">Belongs to the protein kinase superfamily. Ser/Thr protein kinase family. GCN2 subfamily.</text>
</comment>
<evidence type="ECO:0000256" key="5">
    <source>
        <dbReference type="ARBA" id="ARBA00037982"/>
    </source>
</evidence>
<dbReference type="GO" id="GO:0004694">
    <property type="term" value="F:eukaryotic translation initiation factor 2alpha kinase activity"/>
    <property type="evidence" value="ECO:0007669"/>
    <property type="project" value="TreeGrafter"/>
</dbReference>
<dbReference type="PROSITE" id="PS00108">
    <property type="entry name" value="PROTEIN_KINASE_ST"/>
    <property type="match status" value="1"/>
</dbReference>
<evidence type="ECO:0000256" key="7">
    <source>
        <dbReference type="SAM" id="MobiDB-lite"/>
    </source>
</evidence>
<feature type="compositionally biased region" description="Basic and acidic residues" evidence="7">
    <location>
        <begin position="32"/>
        <end position="42"/>
    </location>
</feature>
<evidence type="ECO:0000313" key="10">
    <source>
        <dbReference type="Proteomes" id="UP001161757"/>
    </source>
</evidence>
<dbReference type="Proteomes" id="UP001161757">
    <property type="component" value="Unassembled WGS sequence"/>
</dbReference>
<comment type="caution">
    <text evidence="9">The sequence shown here is derived from an EMBL/GenBank/DDBJ whole genome shotgun (WGS) entry which is preliminary data.</text>
</comment>
<dbReference type="Gene3D" id="1.10.510.10">
    <property type="entry name" value="Transferase(Phosphotransferase) domain 1"/>
    <property type="match status" value="1"/>
</dbReference>
<feature type="region of interest" description="Disordered" evidence="7">
    <location>
        <begin position="1"/>
        <end position="72"/>
    </location>
</feature>
<dbReference type="AlphaFoldDB" id="A0AAN6ERK2"/>
<gene>
    <name evidence="9" type="ORF">HRR80_006010</name>
</gene>
<dbReference type="PROSITE" id="PS00107">
    <property type="entry name" value="PROTEIN_KINASE_ATP"/>
    <property type="match status" value="1"/>
</dbReference>
<dbReference type="InterPro" id="IPR050339">
    <property type="entry name" value="CC_SR_Kinase"/>
</dbReference>
<dbReference type="InterPro" id="IPR017441">
    <property type="entry name" value="Protein_kinase_ATP_BS"/>
</dbReference>
<accession>A0AAN6ERK2</accession>
<dbReference type="Pfam" id="PF00069">
    <property type="entry name" value="Pkinase"/>
    <property type="match status" value="2"/>
</dbReference>